<dbReference type="Proteomes" id="UP001139366">
    <property type="component" value="Unassembled WGS sequence"/>
</dbReference>
<proteinExistence type="predicted"/>
<protein>
    <submittedName>
        <fullName evidence="1">Uncharacterized protein</fullName>
    </submittedName>
</protein>
<reference evidence="1 2" key="1">
    <citation type="journal article" date="2023" name="Antonie Van Leeuwenhoek">
        <title>Flavobacterium potami sp. nov., a multi-metal resistance genes harbouring bacterium isolated from shallow river silt.</title>
        <authorList>
            <person name="Li S."/>
            <person name="Mao S."/>
            <person name="Mu W."/>
            <person name="Guo B."/>
            <person name="Li C."/>
            <person name="Zhu Q."/>
            <person name="Hou X."/>
            <person name="Zhao Y."/>
            <person name="Wei S."/>
            <person name="Liu H."/>
            <person name="Liu A."/>
        </authorList>
    </citation>
    <scope>NUCLEOTIDE SEQUENCE [LARGE SCALE GENOMIC DNA]</scope>
    <source>
        <strain evidence="1 2">17A</strain>
    </source>
</reference>
<comment type="caution">
    <text evidence="1">The sequence shown here is derived from an EMBL/GenBank/DDBJ whole genome shotgun (WGS) entry which is preliminary data.</text>
</comment>
<dbReference type="RefSeq" id="WP_223705965.1">
    <property type="nucleotide sequence ID" value="NZ_JAINUY010000003.1"/>
</dbReference>
<dbReference type="AlphaFoldDB" id="A0A9X1HAW9"/>
<name>A0A9X1HAW9_9FLAO</name>
<gene>
    <name evidence="1" type="ORF">K6T82_11145</name>
</gene>
<keyword evidence="2" id="KW-1185">Reference proteome</keyword>
<dbReference type="EMBL" id="JAINUY010000003">
    <property type="protein sequence ID" value="MBZ4035323.1"/>
    <property type="molecule type" value="Genomic_DNA"/>
</dbReference>
<evidence type="ECO:0000313" key="1">
    <source>
        <dbReference type="EMBL" id="MBZ4035323.1"/>
    </source>
</evidence>
<organism evidence="1 2">
    <name type="scientific">Flavobacterium potami</name>
    <dbReference type="NCBI Taxonomy" id="2872310"/>
    <lineage>
        <taxon>Bacteria</taxon>
        <taxon>Pseudomonadati</taxon>
        <taxon>Bacteroidota</taxon>
        <taxon>Flavobacteriia</taxon>
        <taxon>Flavobacteriales</taxon>
        <taxon>Flavobacteriaceae</taxon>
        <taxon>Flavobacterium</taxon>
    </lineage>
</organism>
<accession>A0A9X1HAW9</accession>
<evidence type="ECO:0000313" key="2">
    <source>
        <dbReference type="Proteomes" id="UP001139366"/>
    </source>
</evidence>
<sequence>MDFISLYFKFLIVSNSSEETVLRSCLDYNAQEKYSHNFTYNFLKGLSEDYFDTAQSLAEYACRDINEKYEFFIPPLLIGLFPKSQNSIFGTVLSLYEKNKVIALKALSGFTFSDKPMIKKLFQLLSDLEPVSEELADLKSLLLCRIIENNTASNQLKADCIKEIRTMLQAEDHKTAQTVLSNIQYNMEDYEFEKYYLLNVYLESTKNLKVLKHFFHNYKDPQYLFEILVKRHDALGYRGSIELFNNVINRFFDVNREETEAQILHLFSFRNYSFLALKIILRIRGGIYQIDLLKGSKEAQMQAVESMCSFPYSIDDLLILLLKFRESSFEEVRQYLQDKLSELVLEVYHELLLDAVKTNLGSSKTDQDFLEPLEKAMEKYLEIKKFKEEYNDLNPMKNERDLMDLYYRLEHEVHARIPKDINEDKNSFLYDVKNTVIVRAKSWKNEHSGEIQPLGYFESKMMIDSRAYKNPLVYCNG</sequence>